<dbReference type="EMBL" id="LDSE01000001">
    <property type="protein sequence ID" value="KTS69656.1"/>
    <property type="molecule type" value="Genomic_DNA"/>
</dbReference>
<dbReference type="InterPro" id="IPR012334">
    <property type="entry name" value="Pectin_lyas_fold"/>
</dbReference>
<gene>
    <name evidence="1" type="ORF">SA3R_00045</name>
</gene>
<dbReference type="Proteomes" id="UP000071979">
    <property type="component" value="Unassembled WGS sequence"/>
</dbReference>
<evidence type="ECO:0000313" key="2">
    <source>
        <dbReference type="Proteomes" id="UP000071979"/>
    </source>
</evidence>
<evidence type="ECO:0000313" key="1">
    <source>
        <dbReference type="EMBL" id="KTS69656.1"/>
    </source>
</evidence>
<reference evidence="1 2" key="1">
    <citation type="journal article" date="2016" name="Front. Microbiol.">
        <title>Genomic Resource of Rice Seed Associated Bacteria.</title>
        <authorList>
            <person name="Midha S."/>
            <person name="Bansal K."/>
            <person name="Sharma S."/>
            <person name="Kumar N."/>
            <person name="Patil P.P."/>
            <person name="Chaudhry V."/>
            <person name="Patil P.B."/>
        </authorList>
    </citation>
    <scope>NUCLEOTIDE SEQUENCE [LARGE SCALE GENOMIC DNA]</scope>
    <source>
        <strain evidence="1 2">SA3</strain>
    </source>
</reference>
<dbReference type="InterPro" id="IPR011050">
    <property type="entry name" value="Pectin_lyase_fold/virulence"/>
</dbReference>
<name>A0A8E1V9T4_9GAMM</name>
<comment type="caution">
    <text evidence="1">The sequence shown here is derived from an EMBL/GenBank/DDBJ whole genome shotgun (WGS) entry which is preliminary data.</text>
</comment>
<protein>
    <recommendedName>
        <fullName evidence="3">Amylovoran biosynthesis protein AmsF</fullName>
    </recommendedName>
</protein>
<dbReference type="Gene3D" id="2.160.20.10">
    <property type="entry name" value="Single-stranded right-handed beta-helix, Pectin lyase-like"/>
    <property type="match status" value="1"/>
</dbReference>
<accession>A0A8E1V9T4</accession>
<dbReference type="AlphaFoldDB" id="A0A8E1V9T4"/>
<dbReference type="SUPFAM" id="SSF51126">
    <property type="entry name" value="Pectin lyase-like"/>
    <property type="match status" value="1"/>
</dbReference>
<proteinExistence type="predicted"/>
<organism evidence="1 2">
    <name type="scientific">Pantoea dispersa</name>
    <dbReference type="NCBI Taxonomy" id="59814"/>
    <lineage>
        <taxon>Bacteria</taxon>
        <taxon>Pseudomonadati</taxon>
        <taxon>Pseudomonadota</taxon>
        <taxon>Gammaproteobacteria</taxon>
        <taxon>Enterobacterales</taxon>
        <taxon>Erwiniaceae</taxon>
        <taxon>Pantoea</taxon>
    </lineage>
</organism>
<evidence type="ECO:0008006" key="3">
    <source>
        <dbReference type="Google" id="ProtNLM"/>
    </source>
</evidence>
<sequence length="623" mass="69327">MGNTMANTSGTTSTTTPSATGTVIQLHTIDDLRKQEPVSIGEIASVLEYSRGSRMGGGVFVYDATDNSTPDDGGLNFVTSGKKRWKRVVLDYSAVTVVDFGAIADGTTDCIDAVIRMFKWSQRVLPSAGIRFTAGEFSLSGFDLAEVLGSDREINRFKISGAPVNFGYFPTTTLKFNWGPKPRKTHFFSVRARYVEISGFVVKGMSSDSGEDGGTAFNNVGFFTNSIIGGQFLRVSSMEFRYLGGRALELIDTLDCKIDQFYSRGCQGSIVYARWSDREQGAWDHSTAIELSNFNLQRSTKQPVFDLPRCTQSFIRNGWIEHSEFAGDLTNGQWTIEGLVIESTQNPMKMGYCRAMIIQKSVHRDSAGFDFSKEGIEPWTLLAEGDRGVMEISDLGAIIQGSLSYDFTTSQHHMDNRGKDAKWFYVGEFNFSDATSQIHVRIVGSAQYVSQSETQTDYSYRTPEGVAHIYLQARNDDNTIGSWYSEGSSPVIKVHIEGKGAHTKLYVKIAAYTGFSIALVETNGRDRYQSGQCFIFRKSFTACSAEEATVLDNQPVVAFEQHWVGNKDVGFGYNNNKELLLRGPFFERQEQDAAGKWITRRFLKVRVNGVPRSIELLDPDNPR</sequence>